<dbReference type="InterPro" id="IPR000297">
    <property type="entry name" value="PPIase_PpiC"/>
</dbReference>
<dbReference type="PANTHER" id="PTHR47245">
    <property type="entry name" value="PEPTIDYLPROLYL ISOMERASE"/>
    <property type="match status" value="1"/>
</dbReference>
<evidence type="ECO:0000256" key="4">
    <source>
        <dbReference type="ARBA" id="ARBA00023110"/>
    </source>
</evidence>
<keyword evidence="5 6" id="KW-0413">Isomerase</keyword>
<dbReference type="Proteomes" id="UP000294581">
    <property type="component" value="Unassembled WGS sequence"/>
</dbReference>
<evidence type="ECO:0000313" key="10">
    <source>
        <dbReference type="Proteomes" id="UP000294581"/>
    </source>
</evidence>
<evidence type="ECO:0000256" key="3">
    <source>
        <dbReference type="ARBA" id="ARBA00022729"/>
    </source>
</evidence>
<keyword evidence="3" id="KW-0732">Signal</keyword>
<evidence type="ECO:0000256" key="7">
    <source>
        <dbReference type="SAM" id="Phobius"/>
    </source>
</evidence>
<dbReference type="Gene3D" id="3.10.50.40">
    <property type="match status" value="1"/>
</dbReference>
<dbReference type="SUPFAM" id="SSF109998">
    <property type="entry name" value="Triger factor/SurA peptide-binding domain-like"/>
    <property type="match status" value="1"/>
</dbReference>
<evidence type="ECO:0000256" key="5">
    <source>
        <dbReference type="ARBA" id="ARBA00023235"/>
    </source>
</evidence>
<evidence type="ECO:0000256" key="2">
    <source>
        <dbReference type="ARBA" id="ARBA00013194"/>
    </source>
</evidence>
<comment type="catalytic activity">
    <reaction evidence="1">
        <text>[protein]-peptidylproline (omega=180) = [protein]-peptidylproline (omega=0)</text>
        <dbReference type="Rhea" id="RHEA:16237"/>
        <dbReference type="Rhea" id="RHEA-COMP:10747"/>
        <dbReference type="Rhea" id="RHEA-COMP:10748"/>
        <dbReference type="ChEBI" id="CHEBI:83833"/>
        <dbReference type="ChEBI" id="CHEBI:83834"/>
        <dbReference type="EC" id="5.2.1.8"/>
    </reaction>
</comment>
<proteinExistence type="predicted"/>
<dbReference type="AlphaFoldDB" id="A0A4R8LHD3"/>
<dbReference type="Pfam" id="PF13624">
    <property type="entry name" value="SurA_N_3"/>
    <property type="match status" value="1"/>
</dbReference>
<dbReference type="GO" id="GO:0003755">
    <property type="term" value="F:peptidyl-prolyl cis-trans isomerase activity"/>
    <property type="evidence" value="ECO:0007669"/>
    <property type="project" value="UniProtKB-KW"/>
</dbReference>
<dbReference type="InterPro" id="IPR046357">
    <property type="entry name" value="PPIase_dom_sf"/>
</dbReference>
<accession>A0A4R8LHD3</accession>
<reference evidence="9 10" key="1">
    <citation type="submission" date="2019-03" db="EMBL/GenBank/DDBJ databases">
        <title>Genomic Encyclopedia of Type Strains, Phase IV (KMG-IV): sequencing the most valuable type-strain genomes for metagenomic binning, comparative biology and taxonomic classification.</title>
        <authorList>
            <person name="Goeker M."/>
        </authorList>
    </citation>
    <scope>NUCLEOTIDE SEQUENCE [LARGE SCALE GENOMIC DNA]</scope>
    <source>
        <strain evidence="9 10">DSM 17974</strain>
    </source>
</reference>
<dbReference type="InterPro" id="IPR027304">
    <property type="entry name" value="Trigger_fact/SurA_dom_sf"/>
</dbReference>
<evidence type="ECO:0000256" key="6">
    <source>
        <dbReference type="PROSITE-ProRule" id="PRU00278"/>
    </source>
</evidence>
<name>A0A4R8LHD3_9BACL</name>
<keyword evidence="7" id="KW-1133">Transmembrane helix</keyword>
<gene>
    <name evidence="9" type="ORF">C7445_11433</name>
</gene>
<dbReference type="Gene3D" id="1.10.4030.10">
    <property type="entry name" value="Porin chaperone SurA, peptide-binding domain"/>
    <property type="match status" value="1"/>
</dbReference>
<comment type="caution">
    <text evidence="9">The sequence shown here is derived from an EMBL/GenBank/DDBJ whole genome shotgun (WGS) entry which is preliminary data.</text>
</comment>
<keyword evidence="7" id="KW-0812">Transmembrane</keyword>
<dbReference type="EC" id="5.2.1.8" evidence="2"/>
<protein>
    <recommendedName>
        <fullName evidence="2">peptidylprolyl isomerase</fullName>
        <ecNumber evidence="2">5.2.1.8</ecNumber>
    </recommendedName>
</protein>
<dbReference type="Pfam" id="PF13145">
    <property type="entry name" value="Rotamase_2"/>
    <property type="match status" value="1"/>
</dbReference>
<evidence type="ECO:0000256" key="1">
    <source>
        <dbReference type="ARBA" id="ARBA00000971"/>
    </source>
</evidence>
<evidence type="ECO:0000259" key="8">
    <source>
        <dbReference type="PROSITE" id="PS50198"/>
    </source>
</evidence>
<dbReference type="InterPro" id="IPR050245">
    <property type="entry name" value="PrsA_foldase"/>
</dbReference>
<dbReference type="EMBL" id="SORF01000014">
    <property type="protein sequence ID" value="TDY42600.1"/>
    <property type="molecule type" value="Genomic_DNA"/>
</dbReference>
<organism evidence="9 10">
    <name type="scientific">Alicyclobacillus sacchari</name>
    <dbReference type="NCBI Taxonomy" id="392010"/>
    <lineage>
        <taxon>Bacteria</taxon>
        <taxon>Bacillati</taxon>
        <taxon>Bacillota</taxon>
        <taxon>Bacilli</taxon>
        <taxon>Bacillales</taxon>
        <taxon>Alicyclobacillaceae</taxon>
        <taxon>Alicyclobacillus</taxon>
    </lineage>
</organism>
<keyword evidence="10" id="KW-1185">Reference proteome</keyword>
<dbReference type="PROSITE" id="PS01096">
    <property type="entry name" value="PPIC_PPIASE_1"/>
    <property type="match status" value="1"/>
</dbReference>
<dbReference type="PANTHER" id="PTHR47245:SF1">
    <property type="entry name" value="FOLDASE PROTEIN PRSA"/>
    <property type="match status" value="1"/>
</dbReference>
<dbReference type="InterPro" id="IPR023058">
    <property type="entry name" value="PPIase_PpiC_CS"/>
</dbReference>
<feature type="domain" description="PpiC" evidence="8">
    <location>
        <begin position="161"/>
        <end position="254"/>
    </location>
</feature>
<evidence type="ECO:0000313" key="9">
    <source>
        <dbReference type="EMBL" id="TDY42600.1"/>
    </source>
</evidence>
<keyword evidence="4 6" id="KW-0697">Rotamase</keyword>
<sequence>MNNTRKWISPVIGAAAGAVIVGGVWFGTYIFHGSGSVVAMVGGKPITRSALLAETQAYAGASMLEELISNQLIEDAAANKKITVSQSEVNQQLAALEAQNGITSDSELASVLAQNHMTKAQLLDQIRVSVLEQKLAESKVNVTDEEIQNYYKQNKASFTVPETRALSDIVVPTKAKAEQIETELSQGKSFAELAKQYSTDSSTKSKGGAMGTFSQAELAASQPAIATAAFKLDKGQVSQPIEVSGSYELIQCTAVNPPHTPTLAEERATIVQDIKQQNAESEPQLVAQLVKSDKVDILDPSYSSVLTQLENPSSTTSSSASY</sequence>
<keyword evidence="7" id="KW-0472">Membrane</keyword>
<dbReference type="SUPFAM" id="SSF54534">
    <property type="entry name" value="FKBP-like"/>
    <property type="match status" value="1"/>
</dbReference>
<feature type="transmembrane region" description="Helical" evidence="7">
    <location>
        <begin position="7"/>
        <end position="31"/>
    </location>
</feature>
<dbReference type="PROSITE" id="PS50198">
    <property type="entry name" value="PPIC_PPIASE_2"/>
    <property type="match status" value="1"/>
</dbReference>
<dbReference type="RefSeq" id="WP_243835171.1">
    <property type="nucleotide sequence ID" value="NZ_SORF01000014.1"/>
</dbReference>